<evidence type="ECO:0000313" key="3">
    <source>
        <dbReference type="EMBL" id="KUJ17024.1"/>
    </source>
</evidence>
<feature type="region of interest" description="Disordered" evidence="2">
    <location>
        <begin position="1"/>
        <end position="24"/>
    </location>
</feature>
<name>A0A194XA60_MOLSC</name>
<evidence type="ECO:0000256" key="2">
    <source>
        <dbReference type="SAM" id="MobiDB-lite"/>
    </source>
</evidence>
<evidence type="ECO:0000313" key="4">
    <source>
        <dbReference type="Proteomes" id="UP000070700"/>
    </source>
</evidence>
<dbReference type="Proteomes" id="UP000070700">
    <property type="component" value="Unassembled WGS sequence"/>
</dbReference>
<sequence length="293" mass="33759">MSLTEQKAYRDKRDKRKTKVADSQKKARDKEWRLVLAYILEYGFQTEMANSRDDMKLLHTAVYWRRLDDANKAKFRALRQMKADVAAGLVEQDELDWQQEFAPASLYRPFTEREETRFLRGLIPFEAQFKKKAKVDDQEEGTKTAETAEQRGMDSTVHGDDADSDSSHGSESGSSESEDSVHGYRLLHVYLTHSKLKKAEKAKKDAIKKLEKEKDFAKAAADSLLSATLWFELDHYEAARWQKDPNSDPFTTAGQKKTMIAAGSKRKQREGVEKHGHEREEDNNEIDEEYGDE</sequence>
<dbReference type="AlphaFoldDB" id="A0A194XA60"/>
<dbReference type="KEGG" id="psco:LY89DRAFT_669457"/>
<gene>
    <name evidence="3" type="ORF">LY89DRAFT_669457</name>
</gene>
<dbReference type="RefSeq" id="XP_018071379.1">
    <property type="nucleotide sequence ID" value="XM_018213099.1"/>
</dbReference>
<keyword evidence="1" id="KW-0175">Coiled coil</keyword>
<dbReference type="InParanoid" id="A0A194XA60"/>
<feature type="region of interest" description="Disordered" evidence="2">
    <location>
        <begin position="133"/>
        <end position="180"/>
    </location>
</feature>
<accession>A0A194XA60</accession>
<dbReference type="GeneID" id="28822825"/>
<evidence type="ECO:0000256" key="1">
    <source>
        <dbReference type="SAM" id="Coils"/>
    </source>
</evidence>
<feature type="compositionally biased region" description="Basic and acidic residues" evidence="2">
    <location>
        <begin position="134"/>
        <end position="168"/>
    </location>
</feature>
<proteinExistence type="predicted"/>
<protein>
    <submittedName>
        <fullName evidence="3">Uncharacterized protein</fullName>
    </submittedName>
</protein>
<reference evidence="3 4" key="1">
    <citation type="submission" date="2015-10" db="EMBL/GenBank/DDBJ databases">
        <title>Full genome of DAOMC 229536 Phialocephala scopiformis, a fungal endophyte of spruce producing the potent anti-insectan compound rugulosin.</title>
        <authorList>
            <consortium name="DOE Joint Genome Institute"/>
            <person name="Walker A.K."/>
            <person name="Frasz S.L."/>
            <person name="Seifert K.A."/>
            <person name="Miller J.D."/>
            <person name="Mondo S.J."/>
            <person name="Labutti K."/>
            <person name="Lipzen A."/>
            <person name="Dockter R."/>
            <person name="Kennedy M."/>
            <person name="Grigoriev I.V."/>
            <person name="Spatafora J.W."/>
        </authorList>
    </citation>
    <scope>NUCLEOTIDE SEQUENCE [LARGE SCALE GENOMIC DNA]</scope>
    <source>
        <strain evidence="3 4">CBS 120377</strain>
    </source>
</reference>
<organism evidence="3 4">
    <name type="scientific">Mollisia scopiformis</name>
    <name type="common">Conifer needle endophyte fungus</name>
    <name type="synonym">Phialocephala scopiformis</name>
    <dbReference type="NCBI Taxonomy" id="149040"/>
    <lineage>
        <taxon>Eukaryota</taxon>
        <taxon>Fungi</taxon>
        <taxon>Dikarya</taxon>
        <taxon>Ascomycota</taxon>
        <taxon>Pezizomycotina</taxon>
        <taxon>Leotiomycetes</taxon>
        <taxon>Helotiales</taxon>
        <taxon>Mollisiaceae</taxon>
        <taxon>Mollisia</taxon>
    </lineage>
</organism>
<dbReference type="EMBL" id="KQ947415">
    <property type="protein sequence ID" value="KUJ17024.1"/>
    <property type="molecule type" value="Genomic_DNA"/>
</dbReference>
<keyword evidence="4" id="KW-1185">Reference proteome</keyword>
<feature type="compositionally biased region" description="Basic and acidic residues" evidence="2">
    <location>
        <begin position="269"/>
        <end position="280"/>
    </location>
</feature>
<feature type="coiled-coil region" evidence="1">
    <location>
        <begin position="193"/>
        <end position="227"/>
    </location>
</feature>
<feature type="compositionally biased region" description="Acidic residues" evidence="2">
    <location>
        <begin position="281"/>
        <end position="293"/>
    </location>
</feature>
<feature type="region of interest" description="Disordered" evidence="2">
    <location>
        <begin position="242"/>
        <end position="293"/>
    </location>
</feature>